<feature type="region of interest" description="Disordered" evidence="1">
    <location>
        <begin position="40"/>
        <end position="64"/>
    </location>
</feature>
<feature type="region of interest" description="Disordered" evidence="1">
    <location>
        <begin position="116"/>
        <end position="141"/>
    </location>
</feature>
<reference evidence="2" key="1">
    <citation type="journal article" date="2012" name="PLoS Genet.">
        <title>Comparative analysis of the genomes of two field isolates of the rice blast fungus Magnaporthe oryzae.</title>
        <authorList>
            <person name="Xue M."/>
            <person name="Yang J."/>
            <person name="Li Z."/>
            <person name="Hu S."/>
            <person name="Yao N."/>
            <person name="Dean R.A."/>
            <person name="Zhao W."/>
            <person name="Shen M."/>
            <person name="Zhang H."/>
            <person name="Li C."/>
            <person name="Liu L."/>
            <person name="Cao L."/>
            <person name="Xu X."/>
            <person name="Xing Y."/>
            <person name="Hsiang T."/>
            <person name="Zhang Z."/>
            <person name="Xu J.R."/>
            <person name="Peng Y.L."/>
        </authorList>
    </citation>
    <scope>NUCLEOTIDE SEQUENCE</scope>
    <source>
        <strain evidence="2">Y34</strain>
    </source>
</reference>
<gene>
    <name evidence="2" type="ORF">OOU_Y34scaffold00636g8</name>
</gene>
<proteinExistence type="predicted"/>
<evidence type="ECO:0000313" key="2">
    <source>
        <dbReference type="EMBL" id="ELQ36815.1"/>
    </source>
</evidence>
<dbReference type="EMBL" id="JH793479">
    <property type="protein sequence ID" value="ELQ36815.1"/>
    <property type="molecule type" value="Genomic_DNA"/>
</dbReference>
<name>A0AA97NUV2_PYRO3</name>
<organism evidence="2">
    <name type="scientific">Pyricularia oryzae (strain Y34)</name>
    <name type="common">Rice blast fungus</name>
    <name type="synonym">Magnaporthe oryzae</name>
    <dbReference type="NCBI Taxonomy" id="1143189"/>
    <lineage>
        <taxon>Eukaryota</taxon>
        <taxon>Fungi</taxon>
        <taxon>Dikarya</taxon>
        <taxon>Ascomycota</taxon>
        <taxon>Pezizomycotina</taxon>
        <taxon>Sordariomycetes</taxon>
        <taxon>Sordariomycetidae</taxon>
        <taxon>Magnaporthales</taxon>
        <taxon>Pyriculariaceae</taxon>
        <taxon>Pyricularia</taxon>
    </lineage>
</organism>
<dbReference type="AlphaFoldDB" id="A0AA97NUV2"/>
<accession>A0AA97NUV2</accession>
<protein>
    <submittedName>
        <fullName evidence="2">Uncharacterized protein</fullName>
    </submittedName>
</protein>
<dbReference type="Proteomes" id="UP000011086">
    <property type="component" value="Unassembled WGS sequence"/>
</dbReference>
<evidence type="ECO:0000256" key="1">
    <source>
        <dbReference type="SAM" id="MobiDB-lite"/>
    </source>
</evidence>
<sequence length="264" mass="29703">MNQARSGTLSRVGQRLVPYEEKGWSTKSGKWVLLSSPSLRGRERAKPYVESPEQPRPLPSEGSTILVKVETSDEREPEEGKPFFRDGIFFSFITKAQEKSRNLYLKITSRQEAGFPQKSSRDAAKLQSWTGGKTTPAGDQEKDGDEFELFLCTLWQVCAVGRCPRIGPKRSLTLHSGFQALLGKEISGDRLPLITTLRVPGLFPSLPRPRRYLLNSSRIPHYHHHRRVAPGGGGGVVFDARIYYRMDLLSSTSRDYPISAWNGR</sequence>